<dbReference type="EMBL" id="BK015764">
    <property type="protein sequence ID" value="DAE23979.1"/>
    <property type="molecule type" value="Genomic_DNA"/>
</dbReference>
<proteinExistence type="predicted"/>
<reference evidence="1" key="1">
    <citation type="journal article" date="2021" name="Proc. Natl. Acad. Sci. U.S.A.">
        <title>A Catalog of Tens of Thousands of Viruses from Human Metagenomes Reveals Hidden Associations with Chronic Diseases.</title>
        <authorList>
            <person name="Tisza M.J."/>
            <person name="Buck C.B."/>
        </authorList>
    </citation>
    <scope>NUCLEOTIDE SEQUENCE</scope>
    <source>
        <strain evidence="1">CtAnS47</strain>
    </source>
</reference>
<accession>A0A8S5QYP4</accession>
<evidence type="ECO:0000313" key="1">
    <source>
        <dbReference type="EMBL" id="DAE23979.1"/>
    </source>
</evidence>
<organism evidence="1">
    <name type="scientific">Siphoviridae sp. ctAnS47</name>
    <dbReference type="NCBI Taxonomy" id="2826183"/>
    <lineage>
        <taxon>Viruses</taxon>
        <taxon>Duplodnaviria</taxon>
        <taxon>Heunggongvirae</taxon>
        <taxon>Uroviricota</taxon>
        <taxon>Caudoviricetes</taxon>
    </lineage>
</organism>
<sequence>MQEIKYYPLIDCDSAGKEKTPLFFSDDEATVRQSHEMYLQEIVPQFYRLCSVNRVSTANAKAYTIHCPLCGKGMTPISQPVDYYHLALYSCRNCNK</sequence>
<name>A0A8S5QYP4_9CAUD</name>
<protein>
    <submittedName>
        <fullName evidence="1">Zinc-ribbon domain protein</fullName>
    </submittedName>
</protein>